<keyword evidence="7 9" id="KW-0675">Receptor</keyword>
<feature type="domain" description="G-protein coupled receptors family 1 profile" evidence="11">
    <location>
        <begin position="44"/>
        <end position="293"/>
    </location>
</feature>
<feature type="transmembrane region" description="Helical" evidence="10">
    <location>
        <begin position="28"/>
        <end position="52"/>
    </location>
</feature>
<keyword evidence="5 9" id="KW-0297">G-protein coupled receptor</keyword>
<dbReference type="GeneID" id="110240451"/>
<dbReference type="PROSITE" id="PS00237">
    <property type="entry name" value="G_PROTEIN_RECEP_F1_1"/>
    <property type="match status" value="1"/>
</dbReference>
<evidence type="ECO:0000313" key="13">
    <source>
        <dbReference type="Proteomes" id="UP000887567"/>
    </source>
</evidence>
<dbReference type="GO" id="GO:0030594">
    <property type="term" value="F:neurotransmitter receptor activity"/>
    <property type="evidence" value="ECO:0007669"/>
    <property type="project" value="TreeGrafter"/>
</dbReference>
<dbReference type="RefSeq" id="XP_028515291.1">
    <property type="nucleotide sequence ID" value="XM_028659490.1"/>
</dbReference>
<organism evidence="12 13">
    <name type="scientific">Exaiptasia diaphana</name>
    <name type="common">Tropical sea anemone</name>
    <name type="synonym">Aiptasia pulchella</name>
    <dbReference type="NCBI Taxonomy" id="2652724"/>
    <lineage>
        <taxon>Eukaryota</taxon>
        <taxon>Metazoa</taxon>
        <taxon>Cnidaria</taxon>
        <taxon>Anthozoa</taxon>
        <taxon>Hexacorallia</taxon>
        <taxon>Actiniaria</taxon>
        <taxon>Aiptasiidae</taxon>
        <taxon>Exaiptasia</taxon>
    </lineage>
</organism>
<proteinExistence type="inferred from homology"/>
<keyword evidence="3 9" id="KW-0812">Transmembrane</keyword>
<evidence type="ECO:0000256" key="1">
    <source>
        <dbReference type="ARBA" id="ARBA00004651"/>
    </source>
</evidence>
<dbReference type="PRINTS" id="PR00237">
    <property type="entry name" value="GPCRRHODOPSN"/>
</dbReference>
<dbReference type="EnsemblMetazoa" id="XM_028659488.1">
    <property type="protein sequence ID" value="XP_028515289.1"/>
    <property type="gene ID" value="LOC110240451"/>
</dbReference>
<dbReference type="GO" id="GO:0045202">
    <property type="term" value="C:synapse"/>
    <property type="evidence" value="ECO:0007669"/>
    <property type="project" value="GOC"/>
</dbReference>
<dbReference type="Proteomes" id="UP000887567">
    <property type="component" value="Unplaced"/>
</dbReference>
<dbReference type="EnsemblMetazoa" id="XM_021046264.2">
    <property type="protein sequence ID" value="XP_020901923.1"/>
    <property type="gene ID" value="LOC110240451"/>
</dbReference>
<dbReference type="RefSeq" id="XP_020901923.1">
    <property type="nucleotide sequence ID" value="XM_021046264.2"/>
</dbReference>
<dbReference type="GO" id="GO:0030425">
    <property type="term" value="C:dendrite"/>
    <property type="evidence" value="ECO:0007669"/>
    <property type="project" value="TreeGrafter"/>
</dbReference>
<feature type="transmembrane region" description="Helical" evidence="10">
    <location>
        <begin position="231"/>
        <end position="253"/>
    </location>
</feature>
<evidence type="ECO:0000256" key="5">
    <source>
        <dbReference type="ARBA" id="ARBA00023040"/>
    </source>
</evidence>
<evidence type="ECO:0000256" key="2">
    <source>
        <dbReference type="ARBA" id="ARBA00022475"/>
    </source>
</evidence>
<evidence type="ECO:0000256" key="4">
    <source>
        <dbReference type="ARBA" id="ARBA00022989"/>
    </source>
</evidence>
<dbReference type="RefSeq" id="XP_028515289.1">
    <property type="nucleotide sequence ID" value="XM_028659488.1"/>
</dbReference>
<dbReference type="GO" id="GO:0007268">
    <property type="term" value="P:chemical synaptic transmission"/>
    <property type="evidence" value="ECO:0007669"/>
    <property type="project" value="TreeGrafter"/>
</dbReference>
<dbReference type="SUPFAM" id="SSF81321">
    <property type="entry name" value="Family A G protein-coupled receptor-like"/>
    <property type="match status" value="1"/>
</dbReference>
<feature type="transmembrane region" description="Helical" evidence="10">
    <location>
        <begin position="95"/>
        <end position="117"/>
    </location>
</feature>
<dbReference type="AlphaFoldDB" id="A0A913YM01"/>
<evidence type="ECO:0000256" key="10">
    <source>
        <dbReference type="SAM" id="Phobius"/>
    </source>
</evidence>
<accession>A0A913YM01</accession>
<dbReference type="EnsemblMetazoa" id="XM_028659490.1">
    <property type="protein sequence ID" value="XP_028515291.1"/>
    <property type="gene ID" value="LOC110240451"/>
</dbReference>
<dbReference type="PROSITE" id="PS50262">
    <property type="entry name" value="G_PROTEIN_RECEP_F1_2"/>
    <property type="match status" value="1"/>
</dbReference>
<keyword evidence="2" id="KW-1003">Cell membrane</keyword>
<name>A0A913YM01_EXADI</name>
<feature type="transmembrane region" description="Helical" evidence="10">
    <location>
        <begin position="64"/>
        <end position="89"/>
    </location>
</feature>
<dbReference type="PANTHER" id="PTHR24247:SF202">
    <property type="entry name" value="5-HYDROXYTRYPTAMINE RECEPTOR 1"/>
    <property type="match status" value="1"/>
</dbReference>
<dbReference type="GO" id="GO:0007187">
    <property type="term" value="P:G protein-coupled receptor signaling pathway, coupled to cyclic nucleotide second messenger"/>
    <property type="evidence" value="ECO:0007669"/>
    <property type="project" value="TreeGrafter"/>
</dbReference>
<evidence type="ECO:0000256" key="3">
    <source>
        <dbReference type="ARBA" id="ARBA00022692"/>
    </source>
</evidence>
<evidence type="ECO:0000256" key="6">
    <source>
        <dbReference type="ARBA" id="ARBA00023136"/>
    </source>
</evidence>
<keyword evidence="4 10" id="KW-1133">Transmembrane helix</keyword>
<dbReference type="Pfam" id="PF00001">
    <property type="entry name" value="7tm_1"/>
    <property type="match status" value="1"/>
</dbReference>
<dbReference type="GO" id="GO:0005886">
    <property type="term" value="C:plasma membrane"/>
    <property type="evidence" value="ECO:0007669"/>
    <property type="project" value="UniProtKB-SubCell"/>
</dbReference>
<reference evidence="12" key="1">
    <citation type="submission" date="2022-11" db="UniProtKB">
        <authorList>
            <consortium name="EnsemblMetazoa"/>
        </authorList>
    </citation>
    <scope>IDENTIFICATION</scope>
</reference>
<sequence>MSPSPYNTSNNTVNQLPPLQESSATDTIVFLLFCLSLSIVIIAGNGLIVLAYRTNTRLRNKANTFLVSLAVSDILVGIVSLPCWVVVQLLGVSGVFYIIFIGFDIFSGLTSVLHLTAISIERFIAISKPFLYPTLSSIYYKCTLSIAWASAALLAGLYIVLQLYGMQKNYVPAVLLIGFLGPLFIICSMYCRIFIIAKSLIQKEPTVKEAEELSQAEKPRKKNAVKKEHKVAVTVLIITGLFFAAWLPHYVLLTLGATCWPGCFPSSGKDVARIVAFSKWMHYGNSAVNVFVYSFRDLEMRRTFARLLYNRLTRICIRLNTDVDDYGFSTV</sequence>
<protein>
    <recommendedName>
        <fullName evidence="11">G-protein coupled receptors family 1 profile domain-containing protein</fullName>
    </recommendedName>
</protein>
<dbReference type="OMA" id="LWICISG"/>
<comment type="subcellular location">
    <subcellularLocation>
        <location evidence="1">Cell membrane</location>
        <topology evidence="1">Multi-pass membrane protein</topology>
    </subcellularLocation>
</comment>
<comment type="similarity">
    <text evidence="9">Belongs to the G-protein coupled receptor 1 family.</text>
</comment>
<dbReference type="KEGG" id="epa:110240451"/>
<keyword evidence="6 10" id="KW-0472">Membrane</keyword>
<dbReference type="SMART" id="SM01381">
    <property type="entry name" value="7TM_GPCR_Srsx"/>
    <property type="match status" value="1"/>
</dbReference>
<feature type="transmembrane region" description="Helical" evidence="10">
    <location>
        <begin position="173"/>
        <end position="195"/>
    </location>
</feature>
<dbReference type="InterPro" id="IPR000276">
    <property type="entry name" value="GPCR_Rhodpsn"/>
</dbReference>
<dbReference type="InterPro" id="IPR017452">
    <property type="entry name" value="GPCR_Rhodpsn_7TM"/>
</dbReference>
<dbReference type="Gene3D" id="1.20.1070.10">
    <property type="entry name" value="Rhodopsin 7-helix transmembrane proteins"/>
    <property type="match status" value="1"/>
</dbReference>
<evidence type="ECO:0000256" key="8">
    <source>
        <dbReference type="ARBA" id="ARBA00023224"/>
    </source>
</evidence>
<dbReference type="FunFam" id="1.20.1070.10:FF:000437">
    <property type="entry name" value="Predicted protein"/>
    <property type="match status" value="1"/>
</dbReference>
<dbReference type="RefSeq" id="XP_028515290.1">
    <property type="nucleotide sequence ID" value="XM_028659489.1"/>
</dbReference>
<dbReference type="OrthoDB" id="10071887at2759"/>
<keyword evidence="8 9" id="KW-0807">Transducer</keyword>
<dbReference type="EnsemblMetazoa" id="XM_028659489.1">
    <property type="protein sequence ID" value="XP_028515290.1"/>
    <property type="gene ID" value="LOC110240451"/>
</dbReference>
<keyword evidence="13" id="KW-1185">Reference proteome</keyword>
<evidence type="ECO:0000256" key="7">
    <source>
        <dbReference type="ARBA" id="ARBA00023170"/>
    </source>
</evidence>
<feature type="transmembrane region" description="Helical" evidence="10">
    <location>
        <begin position="138"/>
        <end position="161"/>
    </location>
</feature>
<evidence type="ECO:0000256" key="9">
    <source>
        <dbReference type="RuleBase" id="RU000688"/>
    </source>
</evidence>
<dbReference type="GO" id="GO:0004993">
    <property type="term" value="F:G protein-coupled serotonin receptor activity"/>
    <property type="evidence" value="ECO:0007669"/>
    <property type="project" value="TreeGrafter"/>
</dbReference>
<evidence type="ECO:0000259" key="11">
    <source>
        <dbReference type="PROSITE" id="PS50262"/>
    </source>
</evidence>
<dbReference type="PANTHER" id="PTHR24247">
    <property type="entry name" value="5-HYDROXYTRYPTAMINE RECEPTOR"/>
    <property type="match status" value="1"/>
</dbReference>
<evidence type="ECO:0000313" key="12">
    <source>
        <dbReference type="EnsemblMetazoa" id="XP_028515291.1"/>
    </source>
</evidence>